<dbReference type="InterPro" id="IPR009014">
    <property type="entry name" value="Transketo_C/PFOR_II"/>
</dbReference>
<dbReference type="Gene3D" id="3.40.50.920">
    <property type="match status" value="1"/>
</dbReference>
<dbReference type="AlphaFoldDB" id="X1KNT8"/>
<proteinExistence type="predicted"/>
<comment type="caution">
    <text evidence="6">The sequence shown here is derived from an EMBL/GenBank/DDBJ whole genome shotgun (WGS) entry which is preliminary data.</text>
</comment>
<accession>X1KNT8</accession>
<gene>
    <name evidence="6" type="ORF">S06H3_04008</name>
</gene>
<dbReference type="InterPro" id="IPR033248">
    <property type="entry name" value="Transketolase_C"/>
</dbReference>
<dbReference type="EMBL" id="BARV01001363">
    <property type="protein sequence ID" value="GAH95295.1"/>
    <property type="molecule type" value="Genomic_DNA"/>
</dbReference>
<dbReference type="PANTHER" id="PTHR43257:SF2">
    <property type="entry name" value="PYRUVATE DEHYDROGENASE E1 COMPONENT SUBUNIT BETA"/>
    <property type="match status" value="1"/>
</dbReference>
<feature type="compositionally biased region" description="Polar residues" evidence="4">
    <location>
        <begin position="77"/>
        <end position="88"/>
    </location>
</feature>
<dbReference type="SUPFAM" id="SSF52922">
    <property type="entry name" value="TK C-terminal domain-like"/>
    <property type="match status" value="1"/>
</dbReference>
<evidence type="ECO:0000256" key="4">
    <source>
        <dbReference type="SAM" id="MobiDB-lite"/>
    </source>
</evidence>
<evidence type="ECO:0000256" key="2">
    <source>
        <dbReference type="ARBA" id="ARBA00023002"/>
    </source>
</evidence>
<feature type="domain" description="Transketolase C-terminal" evidence="5">
    <location>
        <begin position="2"/>
        <end position="80"/>
    </location>
</feature>
<dbReference type="Pfam" id="PF02780">
    <property type="entry name" value="Transketolase_C"/>
    <property type="match status" value="1"/>
</dbReference>
<comment type="cofactor">
    <cofactor evidence="1">
        <name>thiamine diphosphate</name>
        <dbReference type="ChEBI" id="CHEBI:58937"/>
    </cofactor>
</comment>
<organism evidence="6">
    <name type="scientific">marine sediment metagenome</name>
    <dbReference type="NCBI Taxonomy" id="412755"/>
    <lineage>
        <taxon>unclassified sequences</taxon>
        <taxon>metagenomes</taxon>
        <taxon>ecological metagenomes</taxon>
    </lineage>
</organism>
<dbReference type="PANTHER" id="PTHR43257">
    <property type="entry name" value="PYRUVATE DEHYDROGENASE E1 COMPONENT BETA SUBUNIT"/>
    <property type="match status" value="1"/>
</dbReference>
<dbReference type="GO" id="GO:0016491">
    <property type="term" value="F:oxidoreductase activity"/>
    <property type="evidence" value="ECO:0007669"/>
    <property type="project" value="UniProtKB-KW"/>
</dbReference>
<evidence type="ECO:0000256" key="1">
    <source>
        <dbReference type="ARBA" id="ARBA00001964"/>
    </source>
</evidence>
<evidence type="ECO:0000259" key="5">
    <source>
        <dbReference type="Pfam" id="PF02780"/>
    </source>
</evidence>
<name>X1KNT8_9ZZZZ</name>
<evidence type="ECO:0000313" key="6">
    <source>
        <dbReference type="EMBL" id="GAH95295.1"/>
    </source>
</evidence>
<keyword evidence="3" id="KW-0786">Thiamine pyrophosphate</keyword>
<feature type="region of interest" description="Disordered" evidence="4">
    <location>
        <begin position="67"/>
        <end position="96"/>
    </location>
</feature>
<keyword evidence="2" id="KW-0560">Oxidoreductase</keyword>
<protein>
    <recommendedName>
        <fullName evidence="5">Transketolase C-terminal domain-containing protein</fullName>
    </recommendedName>
</protein>
<evidence type="ECO:0000256" key="3">
    <source>
        <dbReference type="ARBA" id="ARBA00023052"/>
    </source>
</evidence>
<sequence>MEEIEAEVIDLRTLCPLDIDTLVRSVQKTNRAVVVHQAVRCMGFGAEVVAQLQEKAFDYLDSPIVRVAAPDTPPPSAKSTVSDQPSEPRNQKQENI</sequence>
<reference evidence="6" key="1">
    <citation type="journal article" date="2014" name="Front. Microbiol.">
        <title>High frequency of phylogenetically diverse reductive dehalogenase-homologous genes in deep subseafloor sedimentary metagenomes.</title>
        <authorList>
            <person name="Kawai M."/>
            <person name="Futagami T."/>
            <person name="Toyoda A."/>
            <person name="Takaki Y."/>
            <person name="Nishi S."/>
            <person name="Hori S."/>
            <person name="Arai W."/>
            <person name="Tsubouchi T."/>
            <person name="Morono Y."/>
            <person name="Uchiyama I."/>
            <person name="Ito T."/>
            <person name="Fujiyama A."/>
            <person name="Inagaki F."/>
            <person name="Takami H."/>
        </authorList>
    </citation>
    <scope>NUCLEOTIDE SEQUENCE</scope>
    <source>
        <strain evidence="6">Expedition CK06-06</strain>
    </source>
</reference>